<evidence type="ECO:0000259" key="2">
    <source>
        <dbReference type="Pfam" id="PF10419"/>
    </source>
</evidence>
<evidence type="ECO:0000313" key="4">
    <source>
        <dbReference type="Proteomes" id="UP001443914"/>
    </source>
</evidence>
<name>A0AAW1IG79_SAPOF</name>
<gene>
    <name evidence="3" type="ORF">RND81_09G023200</name>
</gene>
<accession>A0AAW1IG79</accession>
<dbReference type="Pfam" id="PF10419">
    <property type="entry name" value="TFIIIC_sub6"/>
    <property type="match status" value="1"/>
</dbReference>
<feature type="compositionally biased region" description="Basic and acidic residues" evidence="1">
    <location>
        <begin position="80"/>
        <end position="93"/>
    </location>
</feature>
<proteinExistence type="predicted"/>
<feature type="domain" description="Transcription factor TFIIIC triple barrel" evidence="2">
    <location>
        <begin position="14"/>
        <end position="120"/>
    </location>
</feature>
<dbReference type="InterPro" id="IPR019481">
    <property type="entry name" value="TFIIIC_triple_barrel"/>
</dbReference>
<dbReference type="PANTHER" id="PTHR21860">
    <property type="entry name" value="TRANSCRIPTION INITIATION FACTOR IIIC TFIIIC , POLYPEPTIDE 6-RELATED"/>
    <property type="match status" value="1"/>
</dbReference>
<evidence type="ECO:0000313" key="3">
    <source>
        <dbReference type="EMBL" id="KAK9688939.1"/>
    </source>
</evidence>
<protein>
    <recommendedName>
        <fullName evidence="2">Transcription factor TFIIIC triple barrel domain-containing protein</fullName>
    </recommendedName>
</protein>
<feature type="region of interest" description="Disordered" evidence="1">
    <location>
        <begin position="73"/>
        <end position="109"/>
    </location>
</feature>
<keyword evidence="4" id="KW-1185">Reference proteome</keyword>
<dbReference type="PANTHER" id="PTHR21860:SF2">
    <property type="entry name" value="GENERAL TRANSCRIPTION FACTOR 3C POLYPEPTIDE 6"/>
    <property type="match status" value="1"/>
</dbReference>
<reference evidence="3" key="1">
    <citation type="submission" date="2024-03" db="EMBL/GenBank/DDBJ databases">
        <title>WGS assembly of Saponaria officinalis var. Norfolk2.</title>
        <authorList>
            <person name="Jenkins J."/>
            <person name="Shu S."/>
            <person name="Grimwood J."/>
            <person name="Barry K."/>
            <person name="Goodstein D."/>
            <person name="Schmutz J."/>
            <person name="Leebens-Mack J."/>
            <person name="Osbourn A."/>
        </authorList>
    </citation>
    <scope>NUCLEOTIDE SEQUENCE [LARGE SCALE GENOMIC DNA]</scope>
    <source>
        <strain evidence="3">JIC</strain>
    </source>
</reference>
<dbReference type="AlphaFoldDB" id="A0AAW1IG79"/>
<sequence>MELDNMVTDDDLQEEYVLLDLDAVCGQIDIPPNEPYTLSGLDTLNPILTIGDKLKLIGEYEETIGTCLIFSENETAPTVDDDRGSSRGNHSKDTNIGGPNQVSSKQVKPITSLQKILKFRLLLETDEQNNSTEKPPDAPENVEAATNDD</sequence>
<dbReference type="EMBL" id="JBDFQZ010000009">
    <property type="protein sequence ID" value="KAK9688939.1"/>
    <property type="molecule type" value="Genomic_DNA"/>
</dbReference>
<dbReference type="FunFam" id="2.60.40.4370:FF:000002">
    <property type="entry name" value="Transcription factor TFIIIC, tau55-related protein"/>
    <property type="match status" value="1"/>
</dbReference>
<dbReference type="Gene3D" id="2.60.40.4370">
    <property type="match status" value="1"/>
</dbReference>
<dbReference type="GO" id="GO:0006383">
    <property type="term" value="P:transcription by RNA polymerase III"/>
    <property type="evidence" value="ECO:0007669"/>
    <property type="project" value="InterPro"/>
</dbReference>
<organism evidence="3 4">
    <name type="scientific">Saponaria officinalis</name>
    <name type="common">Common soapwort</name>
    <name type="synonym">Lychnis saponaria</name>
    <dbReference type="NCBI Taxonomy" id="3572"/>
    <lineage>
        <taxon>Eukaryota</taxon>
        <taxon>Viridiplantae</taxon>
        <taxon>Streptophyta</taxon>
        <taxon>Embryophyta</taxon>
        <taxon>Tracheophyta</taxon>
        <taxon>Spermatophyta</taxon>
        <taxon>Magnoliopsida</taxon>
        <taxon>eudicotyledons</taxon>
        <taxon>Gunneridae</taxon>
        <taxon>Pentapetalae</taxon>
        <taxon>Caryophyllales</taxon>
        <taxon>Caryophyllaceae</taxon>
        <taxon>Caryophylleae</taxon>
        <taxon>Saponaria</taxon>
    </lineage>
</organism>
<dbReference type="Proteomes" id="UP001443914">
    <property type="component" value="Unassembled WGS sequence"/>
</dbReference>
<evidence type="ECO:0000256" key="1">
    <source>
        <dbReference type="SAM" id="MobiDB-lite"/>
    </source>
</evidence>
<feature type="region of interest" description="Disordered" evidence="1">
    <location>
        <begin position="124"/>
        <end position="149"/>
    </location>
</feature>
<feature type="compositionally biased region" description="Polar residues" evidence="1">
    <location>
        <begin position="97"/>
        <end position="109"/>
    </location>
</feature>
<dbReference type="InterPro" id="IPR042771">
    <property type="entry name" value="GTF3C6-like"/>
</dbReference>
<dbReference type="GO" id="GO:0000127">
    <property type="term" value="C:transcription factor TFIIIC complex"/>
    <property type="evidence" value="ECO:0007669"/>
    <property type="project" value="TreeGrafter"/>
</dbReference>
<comment type="caution">
    <text evidence="3">The sequence shown here is derived from an EMBL/GenBank/DDBJ whole genome shotgun (WGS) entry which is preliminary data.</text>
</comment>